<dbReference type="GO" id="GO:0051287">
    <property type="term" value="F:NAD binding"/>
    <property type="evidence" value="ECO:0007669"/>
    <property type="project" value="InterPro"/>
</dbReference>
<keyword evidence="2" id="KW-0520">NAD</keyword>
<dbReference type="InterPro" id="IPR006140">
    <property type="entry name" value="D-isomer_DH_NAD-bd"/>
</dbReference>
<dbReference type="PROSITE" id="PS00671">
    <property type="entry name" value="D_2_HYDROXYACID_DH_3"/>
    <property type="match status" value="1"/>
</dbReference>
<dbReference type="Proteomes" id="UP000549695">
    <property type="component" value="Unassembled WGS sequence"/>
</dbReference>
<organism evidence="4 7">
    <name type="scientific">Pseudonocardia alni</name>
    <name type="common">Amycolata alni</name>
    <dbReference type="NCBI Taxonomy" id="33907"/>
    <lineage>
        <taxon>Bacteria</taxon>
        <taxon>Bacillati</taxon>
        <taxon>Actinomycetota</taxon>
        <taxon>Actinomycetes</taxon>
        <taxon>Pseudonocardiales</taxon>
        <taxon>Pseudonocardiaceae</taxon>
        <taxon>Pseudonocardia</taxon>
    </lineage>
</organism>
<reference evidence="4 7" key="1">
    <citation type="submission" date="2020-07" db="EMBL/GenBank/DDBJ databases">
        <title>Sequencing the genomes of 1000 actinobacteria strains.</title>
        <authorList>
            <person name="Klenk H.-P."/>
        </authorList>
    </citation>
    <scope>NUCLEOTIDE SEQUENCE [LARGE SCALE GENOMIC DNA]</scope>
    <source>
        <strain evidence="5 6">DSM 44104</strain>
        <strain evidence="4 7">DSM 44749</strain>
    </source>
</reference>
<dbReference type="AlphaFoldDB" id="A0A852WE48"/>
<dbReference type="EMBL" id="PHUJ01000003">
    <property type="protein sequence ID" value="PKB30519.1"/>
    <property type="molecule type" value="Genomic_DNA"/>
</dbReference>
<dbReference type="GeneID" id="98053943"/>
<proteinExistence type="predicted"/>
<dbReference type="RefSeq" id="WP_073578438.1">
    <property type="nucleotide sequence ID" value="NZ_BAAAJZ010000003.1"/>
</dbReference>
<dbReference type="InterPro" id="IPR029753">
    <property type="entry name" value="D-isomer_DH_CS"/>
</dbReference>
<dbReference type="PANTHER" id="PTHR43333">
    <property type="entry name" value="2-HACID_DH_C DOMAIN-CONTAINING PROTEIN"/>
    <property type="match status" value="1"/>
</dbReference>
<evidence type="ECO:0000313" key="4">
    <source>
        <dbReference type="EMBL" id="NYG03966.1"/>
    </source>
</evidence>
<name>A0A852WE48_PSEA5</name>
<dbReference type="PANTHER" id="PTHR43333:SF1">
    <property type="entry name" value="D-ISOMER SPECIFIC 2-HYDROXYACID DEHYDROGENASE NAD-BINDING DOMAIN-CONTAINING PROTEIN"/>
    <property type="match status" value="1"/>
</dbReference>
<dbReference type="SUPFAM" id="SSF51735">
    <property type="entry name" value="NAD(P)-binding Rossmann-fold domains"/>
    <property type="match status" value="1"/>
</dbReference>
<feature type="domain" description="D-isomer specific 2-hydroxyacid dehydrogenase NAD-binding" evidence="3">
    <location>
        <begin position="105"/>
        <end position="271"/>
    </location>
</feature>
<dbReference type="InterPro" id="IPR036291">
    <property type="entry name" value="NAD(P)-bd_dom_sf"/>
</dbReference>
<dbReference type="Proteomes" id="UP000232453">
    <property type="component" value="Unassembled WGS sequence"/>
</dbReference>
<evidence type="ECO:0000313" key="7">
    <source>
        <dbReference type="Proteomes" id="UP000549695"/>
    </source>
</evidence>
<dbReference type="Gene3D" id="3.40.50.720">
    <property type="entry name" value="NAD(P)-binding Rossmann-like Domain"/>
    <property type="match status" value="2"/>
</dbReference>
<sequence length="306" mass="32053">MSSPVTVLVPHTVGAEILSGVDGLDPVVYDPEKPLPDEAAHARVLVAPFLAGSDAVGIVERVPNLELVQLLTAGAETWIGRLPEGVGLSDGRGAHGGATAEWVVSVLLAVYRHLDRFVRAQDRGEWDYHQTEELAGKKILIVGAGDVGQRTRARLEPFEVETTLVGRTARDGVHGWDELPALLPHHDATVLIVPLTDETRGMVDAGFLAAMPDGSLLVNGARGPVVDTDALVAELTSGRIRAAVDVTDPEPLPAGHPLWSAPGLLLTPHVGGSVPLAMRRAYGVAAEQLAAFAAGDAPPNLVTGAY</sequence>
<keyword evidence="7" id="KW-1185">Reference proteome</keyword>
<protein>
    <submittedName>
        <fullName evidence="4">Phosphoglycerate dehydrogenase-like enzyme</fullName>
    </submittedName>
</protein>
<evidence type="ECO:0000256" key="2">
    <source>
        <dbReference type="ARBA" id="ARBA00023027"/>
    </source>
</evidence>
<evidence type="ECO:0000313" key="6">
    <source>
        <dbReference type="Proteomes" id="UP000232453"/>
    </source>
</evidence>
<gene>
    <name evidence="5" type="ORF">ATL51_2188</name>
    <name evidence="4" type="ORF">HDA37_004251</name>
</gene>
<accession>A0AA44ZP78</accession>
<accession>A0A852WE48</accession>
<keyword evidence="1" id="KW-0560">Oxidoreductase</keyword>
<dbReference type="CDD" id="cd12166">
    <property type="entry name" value="2-Hacid_dh_7"/>
    <property type="match status" value="1"/>
</dbReference>
<dbReference type="Pfam" id="PF02826">
    <property type="entry name" value="2-Hacid_dh_C"/>
    <property type="match status" value="1"/>
</dbReference>
<dbReference type="EMBL" id="JACCCZ010000001">
    <property type="protein sequence ID" value="NYG03966.1"/>
    <property type="molecule type" value="Genomic_DNA"/>
</dbReference>
<evidence type="ECO:0000259" key="3">
    <source>
        <dbReference type="Pfam" id="PF02826"/>
    </source>
</evidence>
<dbReference type="GO" id="GO:0016616">
    <property type="term" value="F:oxidoreductase activity, acting on the CH-OH group of donors, NAD or NADP as acceptor"/>
    <property type="evidence" value="ECO:0007669"/>
    <property type="project" value="UniProtKB-ARBA"/>
</dbReference>
<evidence type="ECO:0000256" key="1">
    <source>
        <dbReference type="ARBA" id="ARBA00023002"/>
    </source>
</evidence>
<evidence type="ECO:0000313" key="5">
    <source>
        <dbReference type="EMBL" id="PKB30519.1"/>
    </source>
</evidence>
<comment type="caution">
    <text evidence="4">The sequence shown here is derived from an EMBL/GenBank/DDBJ whole genome shotgun (WGS) entry which is preliminary data.</text>
</comment>